<evidence type="ECO:0000313" key="2">
    <source>
        <dbReference type="EMBL" id="CAA3013059.1"/>
    </source>
</evidence>
<dbReference type="AlphaFoldDB" id="A0A8S0U2D1"/>
<comment type="caution">
    <text evidence="2">The sequence shown here is derived from an EMBL/GenBank/DDBJ whole genome shotgun (WGS) entry which is preliminary data.</text>
</comment>
<keyword evidence="3" id="KW-1185">Reference proteome</keyword>
<dbReference type="OrthoDB" id="1052998at2759"/>
<feature type="region of interest" description="Disordered" evidence="1">
    <location>
        <begin position="318"/>
        <end position="375"/>
    </location>
</feature>
<reference evidence="2 3" key="1">
    <citation type="submission" date="2019-12" db="EMBL/GenBank/DDBJ databases">
        <authorList>
            <person name="Alioto T."/>
            <person name="Alioto T."/>
            <person name="Gomez Garrido J."/>
        </authorList>
    </citation>
    <scope>NUCLEOTIDE SEQUENCE [LARGE SCALE GENOMIC DNA]</scope>
</reference>
<dbReference type="EMBL" id="CACTIH010007421">
    <property type="protein sequence ID" value="CAA3013059.1"/>
    <property type="molecule type" value="Genomic_DNA"/>
</dbReference>
<dbReference type="Gramene" id="OE9A020319T1">
    <property type="protein sequence ID" value="OE9A020319C1"/>
    <property type="gene ID" value="OE9A020319"/>
</dbReference>
<feature type="compositionally biased region" description="Polar residues" evidence="1">
    <location>
        <begin position="192"/>
        <end position="204"/>
    </location>
</feature>
<evidence type="ECO:0000256" key="1">
    <source>
        <dbReference type="SAM" id="MobiDB-lite"/>
    </source>
</evidence>
<feature type="region of interest" description="Disordered" evidence="1">
    <location>
        <begin position="113"/>
        <end position="204"/>
    </location>
</feature>
<accession>A0A8S0U2D1</accession>
<gene>
    <name evidence="2" type="ORF">OLEA9_A020319</name>
</gene>
<feature type="compositionally biased region" description="Acidic residues" evidence="1">
    <location>
        <begin position="342"/>
        <end position="358"/>
    </location>
</feature>
<name>A0A8S0U2D1_OLEEU</name>
<feature type="compositionally biased region" description="Basic and acidic residues" evidence="1">
    <location>
        <begin position="121"/>
        <end position="140"/>
    </location>
</feature>
<dbReference type="Proteomes" id="UP000594638">
    <property type="component" value="Unassembled WGS sequence"/>
</dbReference>
<evidence type="ECO:0000313" key="3">
    <source>
        <dbReference type="Proteomes" id="UP000594638"/>
    </source>
</evidence>
<sequence length="375" mass="41137">MKFEFRIPKSARLRAHISQRSNLKYMKIVMDQFDERHREDFCNSSLGYLADVPDTILCPTHLAASFQNHPHREAIWVYEALLEVGEHFVERLYLYATLRHIDAEAQQPYFSTLVPEDSEEEVSKGGRSEEQTSGGDEEKGASGSDPDGEDSEDIGESHGKGSSAGEDTRDGARGASSSPRPPRDPSPKRRSTTQARTVGTSAPSLTRGNVEELLLDQRILFEMRLRTVKLEIQQHVTLECTSLREFLATLVARAGPTTAEPVTRAETEAGVSGVLYQKYCSYFNCDVDVYGGPAEPCPYELDIAIDTGNMQDATHIAPSQDNLNLPVPAASEEVQRATEPSNDTEDDDEEADGCDAMDGDGVVTEVPASGPVPEV</sequence>
<organism evidence="2 3">
    <name type="scientific">Olea europaea subsp. europaea</name>
    <dbReference type="NCBI Taxonomy" id="158383"/>
    <lineage>
        <taxon>Eukaryota</taxon>
        <taxon>Viridiplantae</taxon>
        <taxon>Streptophyta</taxon>
        <taxon>Embryophyta</taxon>
        <taxon>Tracheophyta</taxon>
        <taxon>Spermatophyta</taxon>
        <taxon>Magnoliopsida</taxon>
        <taxon>eudicotyledons</taxon>
        <taxon>Gunneridae</taxon>
        <taxon>Pentapetalae</taxon>
        <taxon>asterids</taxon>
        <taxon>lamiids</taxon>
        <taxon>Lamiales</taxon>
        <taxon>Oleaceae</taxon>
        <taxon>Oleeae</taxon>
        <taxon>Olea</taxon>
    </lineage>
</organism>
<proteinExistence type="predicted"/>
<protein>
    <submittedName>
        <fullName evidence="2">Uncharacterized protein</fullName>
    </submittedName>
</protein>